<proteinExistence type="predicted"/>
<dbReference type="EMBL" id="JWTK01000004">
    <property type="protein sequence ID" value="OJH49051.1"/>
    <property type="molecule type" value="Genomic_DNA"/>
</dbReference>
<sequence>MDVSIKNTSIKYMVPNYMRFLCFKKYWILK</sequence>
<name>A0A1L9C3L3_9EURY</name>
<gene>
    <name evidence="1" type="ORF">MPF_1553</name>
</gene>
<dbReference type="AlphaFoldDB" id="A0A1L9C3L3"/>
<evidence type="ECO:0000313" key="1">
    <source>
        <dbReference type="EMBL" id="OJH49051.1"/>
    </source>
</evidence>
<dbReference type="Proteomes" id="UP000185713">
    <property type="component" value="Unassembled WGS sequence"/>
</dbReference>
<organism evidence="1 2">
    <name type="scientific">Methanohalophilus portucalensis FDF-1</name>
    <dbReference type="NCBI Taxonomy" id="523843"/>
    <lineage>
        <taxon>Archaea</taxon>
        <taxon>Methanobacteriati</taxon>
        <taxon>Methanobacteriota</taxon>
        <taxon>Stenosarchaea group</taxon>
        <taxon>Methanomicrobia</taxon>
        <taxon>Methanosarcinales</taxon>
        <taxon>Methanosarcinaceae</taxon>
        <taxon>Methanohalophilus</taxon>
    </lineage>
</organism>
<accession>A0A1L9C3L3</accession>
<reference evidence="1 2" key="1">
    <citation type="submission" date="2014-12" db="EMBL/GenBank/DDBJ databases">
        <title>The genome sequence of Methanohalophilus portucalensis strain FDF1.</title>
        <authorList>
            <person name="Lai M.-C."/>
            <person name="Lai S.-J."/>
        </authorList>
    </citation>
    <scope>NUCLEOTIDE SEQUENCE [LARGE SCALE GENOMIC DNA]</scope>
    <source>
        <strain evidence="1 2">FDF-1</strain>
    </source>
</reference>
<evidence type="ECO:0000313" key="2">
    <source>
        <dbReference type="Proteomes" id="UP000185713"/>
    </source>
</evidence>
<comment type="caution">
    <text evidence="1">The sequence shown here is derived from an EMBL/GenBank/DDBJ whole genome shotgun (WGS) entry which is preliminary data.</text>
</comment>
<protein>
    <submittedName>
        <fullName evidence="1">Uncharacterized protein</fullName>
    </submittedName>
</protein>